<dbReference type="AlphaFoldDB" id="A0A834HKW0"/>
<evidence type="ECO:0000259" key="1">
    <source>
        <dbReference type="Pfam" id="PF07734"/>
    </source>
</evidence>
<comment type="caution">
    <text evidence="2">The sequence shown here is derived from an EMBL/GenBank/DDBJ whole genome shotgun (WGS) entry which is preliminary data.</text>
</comment>
<dbReference type="PANTHER" id="PTHR31672:SF13">
    <property type="entry name" value="F-BOX PROTEIN CPR30-LIKE"/>
    <property type="match status" value="1"/>
</dbReference>
<dbReference type="EMBL" id="WJXA01000001">
    <property type="protein sequence ID" value="KAF7154356.1"/>
    <property type="molecule type" value="Genomic_DNA"/>
</dbReference>
<dbReference type="Pfam" id="PF07734">
    <property type="entry name" value="FBA_1"/>
    <property type="match status" value="1"/>
</dbReference>
<name>A0A834HKW0_RHOSS</name>
<keyword evidence="3" id="KW-1185">Reference proteome</keyword>
<proteinExistence type="predicted"/>
<dbReference type="SUPFAM" id="SSF50965">
    <property type="entry name" value="Galactose oxidase, central domain"/>
    <property type="match status" value="1"/>
</dbReference>
<evidence type="ECO:0000313" key="2">
    <source>
        <dbReference type="EMBL" id="KAF7154356.1"/>
    </source>
</evidence>
<accession>A0A834HKW0</accession>
<dbReference type="PANTHER" id="PTHR31672">
    <property type="entry name" value="BNACNNG10540D PROTEIN"/>
    <property type="match status" value="1"/>
</dbReference>
<dbReference type="OrthoDB" id="1268246at2759"/>
<protein>
    <recommendedName>
        <fullName evidence="1">F-box associated beta-propeller type 1 domain-containing protein</fullName>
    </recommendedName>
</protein>
<dbReference type="InterPro" id="IPR050796">
    <property type="entry name" value="SCF_F-box_component"/>
</dbReference>
<dbReference type="InterPro" id="IPR017451">
    <property type="entry name" value="F-box-assoc_interact_dom"/>
</dbReference>
<reference evidence="2" key="1">
    <citation type="submission" date="2019-11" db="EMBL/GenBank/DDBJ databases">
        <authorList>
            <person name="Liu Y."/>
            <person name="Hou J."/>
            <person name="Li T.-Q."/>
            <person name="Guan C.-H."/>
            <person name="Wu X."/>
            <person name="Wu H.-Z."/>
            <person name="Ling F."/>
            <person name="Zhang R."/>
            <person name="Shi X.-G."/>
            <person name="Ren J.-P."/>
            <person name="Chen E.-F."/>
            <person name="Sun J.-M."/>
        </authorList>
    </citation>
    <scope>NUCLEOTIDE SEQUENCE</scope>
    <source>
        <strain evidence="2">Adult_tree_wgs_1</strain>
        <tissue evidence="2">Leaves</tissue>
    </source>
</reference>
<organism evidence="2 3">
    <name type="scientific">Rhododendron simsii</name>
    <name type="common">Sims's rhododendron</name>
    <dbReference type="NCBI Taxonomy" id="118357"/>
    <lineage>
        <taxon>Eukaryota</taxon>
        <taxon>Viridiplantae</taxon>
        <taxon>Streptophyta</taxon>
        <taxon>Embryophyta</taxon>
        <taxon>Tracheophyta</taxon>
        <taxon>Spermatophyta</taxon>
        <taxon>Magnoliopsida</taxon>
        <taxon>eudicotyledons</taxon>
        <taxon>Gunneridae</taxon>
        <taxon>Pentapetalae</taxon>
        <taxon>asterids</taxon>
        <taxon>Ericales</taxon>
        <taxon>Ericaceae</taxon>
        <taxon>Ericoideae</taxon>
        <taxon>Rhodoreae</taxon>
        <taxon>Rhododendron</taxon>
    </lineage>
</organism>
<gene>
    <name evidence="2" type="ORF">RHSIM_Rhsim01G0117900</name>
</gene>
<dbReference type="InterPro" id="IPR011043">
    <property type="entry name" value="Gal_Oxase/kelch_b-propeller"/>
</dbReference>
<sequence length="302" mass="34102">MSSEASSLPPYRGVRRLLALLSAQTLSSTTEAGRVDPSWEGVYPYFAVITKSEFDVWVMKDCGVKESWSKLFSVAQPEVIPSFDYVILVAKEWLWSLVWSSLWPTAIAGSCDGLIGLRNYEERSLAIWNPSTRRCQMLPFTEIEYPGYNIYFQHEMYGFGYDSVTDDYKMVRFVQFFQRGTDNFVSSVKVYSMKSNSWRKIPDFPYCLYHEQCCAVLVESALHWVLPHLRLTHETFLRNALNHHGRIVFLDENAYPVSKIGLVGSVSRQSALEEAVGNVAGVRGSSLGLGQDWGLGDSGGDP</sequence>
<dbReference type="InterPro" id="IPR006527">
    <property type="entry name" value="F-box-assoc_dom_typ1"/>
</dbReference>
<dbReference type="Proteomes" id="UP000626092">
    <property type="component" value="Unassembled WGS sequence"/>
</dbReference>
<evidence type="ECO:0000313" key="3">
    <source>
        <dbReference type="Proteomes" id="UP000626092"/>
    </source>
</evidence>
<feature type="domain" description="F-box associated beta-propeller type 1" evidence="1">
    <location>
        <begin position="110"/>
        <end position="226"/>
    </location>
</feature>
<dbReference type="NCBIfam" id="TIGR01640">
    <property type="entry name" value="F_box_assoc_1"/>
    <property type="match status" value="1"/>
</dbReference>